<sequence length="152" mass="17940">MKWKRADIQQYIQAKEYIDTALIPLVPFQLSNETDLEKNTFQSEVLSVFSNEIEKELTGRVLLTPTYNYIKSTSKELETERINGWAEDIQKQPFKFVFFVTFDSTWKKNERELNGNLLWLPGIQSGDLQTKEMHAVIRDQVTQISELIRSYW</sequence>
<proteinExistence type="predicted"/>
<comment type="caution">
    <text evidence="1">The sequence shown here is derived from an EMBL/GenBank/DDBJ whole genome shotgun (WGS) entry which is preliminary data.</text>
</comment>
<accession>A0ABU6KAW0</accession>
<evidence type="ECO:0000313" key="2">
    <source>
        <dbReference type="Proteomes" id="UP001335737"/>
    </source>
</evidence>
<keyword evidence="2" id="KW-1185">Reference proteome</keyword>
<evidence type="ECO:0000313" key="1">
    <source>
        <dbReference type="EMBL" id="MEC5422472.1"/>
    </source>
</evidence>
<name>A0ABU6KAW0_9BACI</name>
<gene>
    <name evidence="1" type="ORF">QGM71_03065</name>
</gene>
<dbReference type="Proteomes" id="UP001335737">
    <property type="component" value="Unassembled WGS sequence"/>
</dbReference>
<protein>
    <submittedName>
        <fullName evidence="1">YpiF family protein</fullName>
    </submittedName>
</protein>
<dbReference type="EMBL" id="JARZFX010000001">
    <property type="protein sequence ID" value="MEC5422472.1"/>
    <property type="molecule type" value="Genomic_DNA"/>
</dbReference>
<dbReference type="InterPro" id="IPR019615">
    <property type="entry name" value="DUF2487"/>
</dbReference>
<organism evidence="1 2">
    <name type="scientific">Virgibacillus tibetensis</name>
    <dbReference type="NCBI Taxonomy" id="3042313"/>
    <lineage>
        <taxon>Bacteria</taxon>
        <taxon>Bacillati</taxon>
        <taxon>Bacillota</taxon>
        <taxon>Bacilli</taxon>
        <taxon>Bacillales</taxon>
        <taxon>Bacillaceae</taxon>
        <taxon>Virgibacillus</taxon>
    </lineage>
</organism>
<dbReference type="Pfam" id="PF10673">
    <property type="entry name" value="DUF2487"/>
    <property type="match status" value="1"/>
</dbReference>
<dbReference type="RefSeq" id="WP_327606035.1">
    <property type="nucleotide sequence ID" value="NZ_JARZFX010000001.1"/>
</dbReference>
<reference evidence="1 2" key="1">
    <citation type="journal article" date="2024" name="Int. J. Syst. Evol. Microbiol.">
        <title>Virgibacillus tibetensis sp. nov., isolated from salt lake on the Tibetan Plateau of China.</title>
        <authorList>
            <person name="Phurbu D."/>
            <person name="Liu Z.-X."/>
            <person name="Wang R."/>
            <person name="Zheng Y.-Y."/>
            <person name="Liu H.-C."/>
            <person name="Zhou Y.-G."/>
            <person name="Yu Y.-J."/>
            <person name="Li A.-H."/>
        </authorList>
    </citation>
    <scope>NUCLEOTIDE SEQUENCE [LARGE SCALE GENOMIC DNA]</scope>
    <source>
        <strain evidence="1 2">C22-A2</strain>
    </source>
</reference>